<dbReference type="AlphaFoldDB" id="A0A2X0J7I3"/>
<proteinExistence type="predicted"/>
<reference evidence="1 2" key="1">
    <citation type="submission" date="2018-06" db="EMBL/GenBank/DDBJ databases">
        <title>Streptacidiphilus pinicola sp. nov., isolated from pine grove soil.</title>
        <authorList>
            <person name="Roh S.G."/>
            <person name="Park S."/>
            <person name="Kim M.-K."/>
            <person name="Yun B.-R."/>
            <person name="Park J."/>
            <person name="Kim M.J."/>
            <person name="Kim Y.S."/>
            <person name="Kim S.B."/>
        </authorList>
    </citation>
    <scope>NUCLEOTIDE SEQUENCE [LARGE SCALE GENOMIC DNA]</scope>
    <source>
        <strain evidence="1 2">MMS16-CNU450</strain>
    </source>
</reference>
<keyword evidence="2" id="KW-1185">Reference proteome</keyword>
<dbReference type="Proteomes" id="UP000248889">
    <property type="component" value="Unassembled WGS sequence"/>
</dbReference>
<gene>
    <name evidence="1" type="ORF">DN069_22130</name>
</gene>
<sequence>MAELHESARIARVIVGVRDEVGAVALLHRAAAEARLRHAVLVPVMLWSPAAYLVLDELVTDTFGPEEPVRVHPLVVRAASLPAAVASVATDPADVVFDGPEHPSLRDRLHLHPHRPAMAG</sequence>
<dbReference type="OrthoDB" id="9996883at2"/>
<dbReference type="RefSeq" id="WP_111503473.1">
    <property type="nucleotide sequence ID" value="NZ_QKYN01000087.1"/>
</dbReference>
<comment type="caution">
    <text evidence="1">The sequence shown here is derived from an EMBL/GenBank/DDBJ whole genome shotgun (WGS) entry which is preliminary data.</text>
</comment>
<protein>
    <recommendedName>
        <fullName evidence="3">Universal stress protein</fullName>
    </recommendedName>
</protein>
<evidence type="ECO:0000313" key="1">
    <source>
        <dbReference type="EMBL" id="RAG83418.1"/>
    </source>
</evidence>
<accession>A0A2X0J7I3</accession>
<organism evidence="1 2">
    <name type="scientific">Streptacidiphilus pinicola</name>
    <dbReference type="NCBI Taxonomy" id="2219663"/>
    <lineage>
        <taxon>Bacteria</taxon>
        <taxon>Bacillati</taxon>
        <taxon>Actinomycetota</taxon>
        <taxon>Actinomycetes</taxon>
        <taxon>Kitasatosporales</taxon>
        <taxon>Streptomycetaceae</taxon>
        <taxon>Streptacidiphilus</taxon>
    </lineage>
</organism>
<name>A0A2X0J7I3_9ACTN</name>
<evidence type="ECO:0008006" key="3">
    <source>
        <dbReference type="Google" id="ProtNLM"/>
    </source>
</evidence>
<dbReference type="EMBL" id="QKYN01000087">
    <property type="protein sequence ID" value="RAG83418.1"/>
    <property type="molecule type" value="Genomic_DNA"/>
</dbReference>
<evidence type="ECO:0000313" key="2">
    <source>
        <dbReference type="Proteomes" id="UP000248889"/>
    </source>
</evidence>